<comment type="catalytic activity">
    <reaction evidence="7 8">
        <text>alpha-D-glucose 6-phosphate = beta-D-fructose 6-phosphate</text>
        <dbReference type="Rhea" id="RHEA:11816"/>
        <dbReference type="ChEBI" id="CHEBI:57634"/>
        <dbReference type="ChEBI" id="CHEBI:58225"/>
        <dbReference type="EC" id="5.3.1.9"/>
    </reaction>
</comment>
<dbReference type="PROSITE" id="PS00174">
    <property type="entry name" value="P_GLUCOSE_ISOMERASE_2"/>
    <property type="match status" value="1"/>
</dbReference>
<organism evidence="9 10">
    <name type="scientific">Coraliomargarita algicola</name>
    <dbReference type="NCBI Taxonomy" id="3092156"/>
    <lineage>
        <taxon>Bacteria</taxon>
        <taxon>Pseudomonadati</taxon>
        <taxon>Verrucomicrobiota</taxon>
        <taxon>Opitutia</taxon>
        <taxon>Puniceicoccales</taxon>
        <taxon>Coraliomargaritaceae</taxon>
        <taxon>Coraliomargarita</taxon>
    </lineage>
</organism>
<evidence type="ECO:0000256" key="1">
    <source>
        <dbReference type="ARBA" id="ARBA00004926"/>
    </source>
</evidence>
<dbReference type="EMBL" id="CP138858">
    <property type="protein sequence ID" value="WPJ98224.1"/>
    <property type="molecule type" value="Genomic_DNA"/>
</dbReference>
<accession>A0ABZ0RYZ8</accession>
<dbReference type="SUPFAM" id="SSF53697">
    <property type="entry name" value="SIS domain"/>
    <property type="match status" value="1"/>
</dbReference>
<dbReference type="PRINTS" id="PR00662">
    <property type="entry name" value="G6PISOMERASE"/>
</dbReference>
<dbReference type="EC" id="5.3.1.9" evidence="3 8"/>
<proteinExistence type="inferred from homology"/>
<dbReference type="InterPro" id="IPR035476">
    <property type="entry name" value="SIS_PGI_1"/>
</dbReference>
<protein>
    <recommendedName>
        <fullName evidence="3 8">Glucose-6-phosphate isomerase</fullName>
        <ecNumber evidence="3 8">5.3.1.9</ecNumber>
    </recommendedName>
</protein>
<evidence type="ECO:0000256" key="4">
    <source>
        <dbReference type="ARBA" id="ARBA00022432"/>
    </source>
</evidence>
<keyword evidence="10" id="KW-1185">Reference proteome</keyword>
<keyword evidence="5 8" id="KW-0324">Glycolysis</keyword>
<evidence type="ECO:0000256" key="2">
    <source>
        <dbReference type="ARBA" id="ARBA00006604"/>
    </source>
</evidence>
<comment type="pathway">
    <text evidence="1 8">Carbohydrate degradation; glycolysis; D-glyceraldehyde 3-phosphate and glycerone phosphate from D-glucose: step 2/4.</text>
</comment>
<comment type="similarity">
    <text evidence="2 8">Belongs to the GPI family.</text>
</comment>
<evidence type="ECO:0000256" key="8">
    <source>
        <dbReference type="RuleBase" id="RU000612"/>
    </source>
</evidence>
<evidence type="ECO:0000313" key="9">
    <source>
        <dbReference type="EMBL" id="WPJ98224.1"/>
    </source>
</evidence>
<dbReference type="InterPro" id="IPR018189">
    <property type="entry name" value="Phosphoglucose_isomerase_CS"/>
</dbReference>
<sequence>MQKSTGHRIGGSALGPQFVADALGGPKTDKIKLYFFDNTDPNGLDRTLDALEGQLGETLSVVISKSGGTPETRNGMLEATAAYTAAGLDFGRHAIAITGEGSKLHQVSKDNNWLDFLPMWDWVGGRTSELAAVGLFPAAIQGLDIDRMLAGAKAMDEVTRSTDTASNPAALLALMWYFATDAKGAKDMVVLPYKDRLMLFSKYLQQLVMESLGKELDLDGKVVHQGIAVYGNKGSTDQHAYVQQLREGVHNFFATFIEVLKDRDGDSIEVESGTTSGDFLQGFFLGTRDALYDNGRQSITITIREVTPEAVGQLIALFERAVGLYASLININAYHQPGVEAGKKAAATVLEIEQQVIAYLKEHAGNKFDAVTIAQNLNLDAQTELIFKLLNRLAANQRGLSVETKAPIYQSLFYSE</sequence>
<dbReference type="PANTHER" id="PTHR11469">
    <property type="entry name" value="GLUCOSE-6-PHOSPHATE ISOMERASE"/>
    <property type="match status" value="1"/>
</dbReference>
<keyword evidence="6 8" id="KW-0413">Isomerase</keyword>
<dbReference type="Pfam" id="PF00342">
    <property type="entry name" value="PGI"/>
    <property type="match status" value="2"/>
</dbReference>
<dbReference type="PANTHER" id="PTHR11469:SF1">
    <property type="entry name" value="GLUCOSE-6-PHOSPHATE ISOMERASE"/>
    <property type="match status" value="1"/>
</dbReference>
<dbReference type="CDD" id="cd05015">
    <property type="entry name" value="SIS_PGI_1"/>
    <property type="match status" value="1"/>
</dbReference>
<evidence type="ECO:0000256" key="3">
    <source>
        <dbReference type="ARBA" id="ARBA00011952"/>
    </source>
</evidence>
<keyword evidence="4 8" id="KW-0312">Gluconeogenesis</keyword>
<dbReference type="GO" id="GO:0004347">
    <property type="term" value="F:glucose-6-phosphate isomerase activity"/>
    <property type="evidence" value="ECO:0007669"/>
    <property type="project" value="UniProtKB-EC"/>
</dbReference>
<dbReference type="PROSITE" id="PS51463">
    <property type="entry name" value="P_GLUCOSE_ISOMERASE_3"/>
    <property type="match status" value="1"/>
</dbReference>
<dbReference type="Proteomes" id="UP001324993">
    <property type="component" value="Chromosome"/>
</dbReference>
<dbReference type="InterPro" id="IPR046348">
    <property type="entry name" value="SIS_dom_sf"/>
</dbReference>
<gene>
    <name evidence="9" type="primary">pgi</name>
    <name evidence="9" type="ORF">SH580_19000</name>
</gene>
<dbReference type="InterPro" id="IPR001672">
    <property type="entry name" value="G6P_Isomerase"/>
</dbReference>
<reference evidence="9 10" key="1">
    <citation type="submission" date="2023-11" db="EMBL/GenBank/DDBJ databases">
        <title>Coraliomargarita sp. nov., isolated from marine algae.</title>
        <authorList>
            <person name="Lee J.K."/>
            <person name="Baek J.H."/>
            <person name="Kim J.M."/>
            <person name="Choi D.G."/>
            <person name="Jeon C.O."/>
        </authorList>
    </citation>
    <scope>NUCLEOTIDE SEQUENCE [LARGE SCALE GENOMIC DNA]</scope>
    <source>
        <strain evidence="9 10">J2-16</strain>
    </source>
</reference>
<evidence type="ECO:0000256" key="6">
    <source>
        <dbReference type="ARBA" id="ARBA00023235"/>
    </source>
</evidence>
<dbReference type="Gene3D" id="3.40.50.10490">
    <property type="entry name" value="Glucose-6-phosphate isomerase like protein, domain 1"/>
    <property type="match status" value="2"/>
</dbReference>
<name>A0ABZ0RYZ8_9BACT</name>
<evidence type="ECO:0000256" key="7">
    <source>
        <dbReference type="ARBA" id="ARBA00029321"/>
    </source>
</evidence>
<evidence type="ECO:0000256" key="5">
    <source>
        <dbReference type="ARBA" id="ARBA00023152"/>
    </source>
</evidence>
<dbReference type="InterPro" id="IPR035482">
    <property type="entry name" value="SIS_PGI_2"/>
</dbReference>
<evidence type="ECO:0000313" key="10">
    <source>
        <dbReference type="Proteomes" id="UP001324993"/>
    </source>
</evidence>
<dbReference type="CDD" id="cd05016">
    <property type="entry name" value="SIS_PGI_2"/>
    <property type="match status" value="1"/>
</dbReference>